<dbReference type="InterPro" id="IPR052177">
    <property type="entry name" value="Divisome_Glycosyl_Hydrolase"/>
</dbReference>
<reference evidence="4" key="2">
    <citation type="journal article" date="2022" name="Microbiol. Resour. Announc.">
        <title>Metagenome Sequencing to Explore Phylogenomics of Terrestrial Cyanobacteria.</title>
        <authorList>
            <person name="Ward R.D."/>
            <person name="Stajich J.E."/>
            <person name="Johansen J.R."/>
            <person name="Huntemann M."/>
            <person name="Clum A."/>
            <person name="Foster B."/>
            <person name="Foster B."/>
            <person name="Roux S."/>
            <person name="Palaniappan K."/>
            <person name="Varghese N."/>
            <person name="Mukherjee S."/>
            <person name="Reddy T.B.K."/>
            <person name="Daum C."/>
            <person name="Copeland A."/>
            <person name="Chen I.A."/>
            <person name="Ivanova N.N."/>
            <person name="Kyrpides N.C."/>
            <person name="Shapiro N."/>
            <person name="Eloe-Fadrosh E.A."/>
            <person name="Pietrasiak N."/>
        </authorList>
    </citation>
    <scope>NUCLEOTIDE SEQUENCE</scope>
    <source>
        <strain evidence="4">GSE-TBD4-15B</strain>
    </source>
</reference>
<gene>
    <name evidence="4" type="ORF">KME07_12570</name>
</gene>
<reference evidence="4" key="1">
    <citation type="submission" date="2021-05" db="EMBL/GenBank/DDBJ databases">
        <authorList>
            <person name="Pietrasiak N."/>
            <person name="Ward R."/>
            <person name="Stajich J.E."/>
            <person name="Kurbessoian T."/>
        </authorList>
    </citation>
    <scope>NUCLEOTIDE SEQUENCE</scope>
    <source>
        <strain evidence="4">GSE-TBD4-15B</strain>
    </source>
</reference>
<evidence type="ECO:0000259" key="3">
    <source>
        <dbReference type="Pfam" id="PF02638"/>
    </source>
</evidence>
<evidence type="ECO:0000313" key="5">
    <source>
        <dbReference type="Proteomes" id="UP000707356"/>
    </source>
</evidence>
<dbReference type="PANTHER" id="PTHR43405:SF1">
    <property type="entry name" value="GLYCOSYL HYDROLASE DIGH"/>
    <property type="match status" value="1"/>
</dbReference>
<feature type="region of interest" description="Disordered" evidence="2">
    <location>
        <begin position="305"/>
        <end position="334"/>
    </location>
</feature>
<dbReference type="SUPFAM" id="SSF51445">
    <property type="entry name" value="(Trans)glycosidases"/>
    <property type="match status" value="1"/>
</dbReference>
<dbReference type="InterPro" id="IPR003790">
    <property type="entry name" value="GHL10"/>
</dbReference>
<accession>A0A951PD80</accession>
<protein>
    <submittedName>
        <fullName evidence="4">Family 10 glycosylhydrolase</fullName>
    </submittedName>
</protein>
<proteinExistence type="predicted"/>
<organism evidence="4 5">
    <name type="scientific">Pegethrix bostrychoides GSE-TBD4-15B</name>
    <dbReference type="NCBI Taxonomy" id="2839662"/>
    <lineage>
        <taxon>Bacteria</taxon>
        <taxon>Bacillati</taxon>
        <taxon>Cyanobacteriota</taxon>
        <taxon>Cyanophyceae</taxon>
        <taxon>Oculatellales</taxon>
        <taxon>Oculatellaceae</taxon>
        <taxon>Pegethrix</taxon>
    </lineage>
</organism>
<dbReference type="InterPro" id="IPR029062">
    <property type="entry name" value="Class_I_gatase-like"/>
</dbReference>
<sequence>MVLHPVNSLRPLTFSCGLLLGTLLFTPTTLAGTAEHSLSHAPSQPSSRIAQAQQTPVVGVIKSRENASQWQAITDRLDASELTYHIIDWREVERSADFGEVTVLFLPNLENISSDQLLGLQAWLNRGGGLIVSGAVGNQSSVGVQNALRSLLGAYWATDLSQPQSVLPLQLASQRWVRQADAGSTAIGGVLVPTSLASQPVAVWNQAEPSASGASNRAAVVVTQKTTFLGWRWGDEDSSLSEFDQSWLRAAVSRFGSLSPLMAAPVSRPVDSSAPAPVATVIPPRPAAQPVAQPVAQPANSANITQRLSQPAAPALPPQTAPPAQSSTSQDPAEQITPAALDLYSPRITLYEAGLMQQELEDLIGRYESAVILASSRGGSQVQQSSAGALTGAMTGAIHSATGQIRPIRAVNRAGNQAEAALNDAVLTEARQGYSSFTVAMGQHNYPQARQQWLATRQLLQNNFPLDRPLSQPEVRAIWLDRGTIVRAGSRQGLAQLFDRLAAAGINTIFFETVNAGYPIYPSQVAPAQNPLTRGWDPLAEAVDLAHQRHMELHAWVWTFAAGNQAHNAIVNQPASYPGPILAAHPDWANYDNRGAMIPPGQKKPFLDPANPEVRQYLLSLYQEIVSRYDVDGLQLDYIRYPFQDPRAGGHTYGYGSAARQQFQQQTGVDPVTLSPTNPAQQQLWQQWTAFRTEQISSFVAETSQQLHQINPDLVLSTAVFALPERRRLNEIQQNWERWAQQGDVDMIVLMSYAGDTNSLQRLTNPWLADDANLGSALVLPGIRLLNLSDNTVIDQVQALRDSSSGGFALFAAENLDGQLQQIFQQIQGSSADPIPYRDPFATAASRYDLLTQQWSWLIEQGELKLRDSQAETWQTKTAELEQALKTLAESPSEANLRQATTLLKSFQGQFKSWMEMPTLNADYRIRTWQNQLATIDKLLSYGDQVVLTRQLGSQTAGLAQVVPLQLEAGNGL</sequence>
<evidence type="ECO:0000256" key="1">
    <source>
        <dbReference type="ARBA" id="ARBA00022729"/>
    </source>
</evidence>
<name>A0A951PD80_9CYAN</name>
<keyword evidence="1" id="KW-0732">Signal</keyword>
<dbReference type="PANTHER" id="PTHR43405">
    <property type="entry name" value="GLYCOSYL HYDROLASE DIGH"/>
    <property type="match status" value="1"/>
</dbReference>
<dbReference type="Pfam" id="PF02638">
    <property type="entry name" value="GHL10"/>
    <property type="match status" value="1"/>
</dbReference>
<evidence type="ECO:0000256" key="2">
    <source>
        <dbReference type="SAM" id="MobiDB-lite"/>
    </source>
</evidence>
<dbReference type="AlphaFoldDB" id="A0A951PD80"/>
<dbReference type="Gene3D" id="3.20.20.80">
    <property type="entry name" value="Glycosidases"/>
    <property type="match status" value="1"/>
</dbReference>
<dbReference type="Proteomes" id="UP000707356">
    <property type="component" value="Unassembled WGS sequence"/>
</dbReference>
<dbReference type="InterPro" id="IPR017853">
    <property type="entry name" value="GH"/>
</dbReference>
<evidence type="ECO:0000313" key="4">
    <source>
        <dbReference type="EMBL" id="MBW4466254.1"/>
    </source>
</evidence>
<comment type="caution">
    <text evidence="4">The sequence shown here is derived from an EMBL/GenBank/DDBJ whole genome shotgun (WGS) entry which is preliminary data.</text>
</comment>
<feature type="domain" description="Glycosyl hydrolase-like 10" evidence="3">
    <location>
        <begin position="474"/>
        <end position="765"/>
    </location>
</feature>
<dbReference type="Gene3D" id="3.40.50.880">
    <property type="match status" value="1"/>
</dbReference>
<dbReference type="EMBL" id="JAHHHV010000066">
    <property type="protein sequence ID" value="MBW4466254.1"/>
    <property type="molecule type" value="Genomic_DNA"/>
</dbReference>